<dbReference type="Proteomes" id="UP000231246">
    <property type="component" value="Unassembled WGS sequence"/>
</dbReference>
<dbReference type="GO" id="GO:0009036">
    <property type="term" value="F:type II site-specific deoxyribonuclease activity"/>
    <property type="evidence" value="ECO:0007669"/>
    <property type="project" value="InterPro"/>
</dbReference>
<comment type="caution">
    <text evidence="7">The sequence shown here is derived from an EMBL/GenBank/DDBJ whole genome shotgun (WGS) entry which is preliminary data.</text>
</comment>
<accession>A0A2H0BWY9</accession>
<keyword evidence="3 7" id="KW-0255">Endonuclease</keyword>
<keyword evidence="1" id="KW-0540">Nuclease</keyword>
<organism evidence="7 8">
    <name type="scientific">Candidatus Roizmanbacteria bacterium CG22_combo_CG10-13_8_21_14_all_38_20</name>
    <dbReference type="NCBI Taxonomy" id="1974862"/>
    <lineage>
        <taxon>Bacteria</taxon>
        <taxon>Candidatus Roizmaniibacteriota</taxon>
    </lineage>
</organism>
<dbReference type="EMBL" id="PCTA01000001">
    <property type="protein sequence ID" value="PIP62205.1"/>
    <property type="molecule type" value="Genomic_DNA"/>
</dbReference>
<dbReference type="Pfam" id="PF09520">
    <property type="entry name" value="RE_TdeIII"/>
    <property type="match status" value="1"/>
</dbReference>
<evidence type="ECO:0000313" key="7">
    <source>
        <dbReference type="EMBL" id="PIP62205.1"/>
    </source>
</evidence>
<gene>
    <name evidence="7" type="ORF">COW99_00055</name>
</gene>
<dbReference type="InterPro" id="IPR019045">
    <property type="entry name" value="Restrct_endonuc_II_HinfI"/>
</dbReference>
<evidence type="ECO:0000256" key="5">
    <source>
        <dbReference type="ARBA" id="ARBA00093760"/>
    </source>
</evidence>
<dbReference type="GO" id="GO:0003677">
    <property type="term" value="F:DNA binding"/>
    <property type="evidence" value="ECO:0007669"/>
    <property type="project" value="InterPro"/>
</dbReference>
<evidence type="ECO:0000256" key="6">
    <source>
        <dbReference type="ARBA" id="ARBA00093790"/>
    </source>
</evidence>
<comment type="catalytic activity">
    <reaction evidence="5">
        <text>Endonucleolytic cleavage of DNA to give specific double-stranded fragments with terminal 5'-phosphates.</text>
        <dbReference type="EC" id="3.1.21.4"/>
    </reaction>
</comment>
<name>A0A2H0BWY9_9BACT</name>
<evidence type="ECO:0000256" key="2">
    <source>
        <dbReference type="ARBA" id="ARBA00022747"/>
    </source>
</evidence>
<evidence type="ECO:0000256" key="4">
    <source>
        <dbReference type="ARBA" id="ARBA00022801"/>
    </source>
</evidence>
<reference evidence="7 8" key="1">
    <citation type="submission" date="2017-09" db="EMBL/GenBank/DDBJ databases">
        <title>Depth-based differentiation of microbial function through sediment-hosted aquifers and enrichment of novel symbionts in the deep terrestrial subsurface.</title>
        <authorList>
            <person name="Probst A.J."/>
            <person name="Ladd B."/>
            <person name="Jarett J.K."/>
            <person name="Geller-Mcgrath D.E."/>
            <person name="Sieber C.M."/>
            <person name="Emerson J.B."/>
            <person name="Anantharaman K."/>
            <person name="Thomas B.C."/>
            <person name="Malmstrom R."/>
            <person name="Stieglmeier M."/>
            <person name="Klingl A."/>
            <person name="Woyke T."/>
            <person name="Ryan C.M."/>
            <person name="Banfield J.F."/>
        </authorList>
    </citation>
    <scope>NUCLEOTIDE SEQUENCE [LARGE SCALE GENOMIC DNA]</scope>
    <source>
        <strain evidence="7">CG22_combo_CG10-13_8_21_14_all_38_20</strain>
    </source>
</reference>
<evidence type="ECO:0000313" key="8">
    <source>
        <dbReference type="Proteomes" id="UP000231246"/>
    </source>
</evidence>
<keyword evidence="2" id="KW-0680">Restriction system</keyword>
<sequence length="272" mass="31054">MTQNTLDKNEAIRSIVHASVESFAVGFQGRHEGELEDPEGTLNMKIHNVFIAVLGPEIQYYTALVRSLDSSLGNMLEKMAINIAKLSYGVRQNVEGPLSLKQTQDMAELLEKYKRREITPPSAEDYQFLRVKPAEQSLVTKRHDSDYYLIDKDTSDNYLIELKIGGDLDNKKARSEKEALLEQFAILSNTLPKETNIKVFFATAYNRFGEGKPWKQERVRQYFSDDELLIGKDFWDFVCKSDDGYNIVLEAYKEKAGLIKSSLDSIKKTYLG</sequence>
<dbReference type="AlphaFoldDB" id="A0A2H0BWY9"/>
<evidence type="ECO:0000256" key="3">
    <source>
        <dbReference type="ARBA" id="ARBA00022759"/>
    </source>
</evidence>
<proteinExistence type="predicted"/>
<evidence type="ECO:0000256" key="1">
    <source>
        <dbReference type="ARBA" id="ARBA00022722"/>
    </source>
</evidence>
<protein>
    <recommendedName>
        <fullName evidence="6">type II site-specific deoxyribonuclease</fullName>
        <ecNumber evidence="6">3.1.21.4</ecNumber>
    </recommendedName>
</protein>
<keyword evidence="4" id="KW-0378">Hydrolase</keyword>
<dbReference type="EC" id="3.1.21.4" evidence="6"/>
<dbReference type="GO" id="GO:0009307">
    <property type="term" value="P:DNA restriction-modification system"/>
    <property type="evidence" value="ECO:0007669"/>
    <property type="project" value="InterPro"/>
</dbReference>